<dbReference type="UniPathway" id="UPA00988"/>
<proteinExistence type="inferred from homology"/>
<evidence type="ECO:0000256" key="1">
    <source>
        <dbReference type="ARBA" id="ARBA00004123"/>
    </source>
</evidence>
<dbReference type="AlphaFoldDB" id="A0A8B8HVX6"/>
<comment type="subcellular location">
    <subcellularLocation>
        <location evidence="2">Cytoplasm</location>
    </subcellularLocation>
    <subcellularLocation>
        <location evidence="1">Nucleus</location>
    </subcellularLocation>
</comment>
<gene>
    <name evidence="10" type="primary">LOC113395599</name>
</gene>
<comment type="pathway">
    <text evidence="3">tRNA modification; 5-methoxycarbonylmethyl-2-thiouridine-tRNA biosynthesis.</text>
</comment>
<reference evidence="10" key="1">
    <citation type="submission" date="2025-08" db="UniProtKB">
        <authorList>
            <consortium name="RefSeq"/>
        </authorList>
    </citation>
    <scope>IDENTIFICATION</scope>
    <source>
        <tissue evidence="10">Whole body</tissue>
    </source>
</reference>
<dbReference type="InterPro" id="IPR019519">
    <property type="entry name" value="Elp5"/>
</dbReference>
<dbReference type="GO" id="GO:0002098">
    <property type="term" value="P:tRNA wobble uridine modification"/>
    <property type="evidence" value="ECO:0007669"/>
    <property type="project" value="InterPro"/>
</dbReference>
<keyword evidence="6" id="KW-0963">Cytoplasm</keyword>
<dbReference type="RefSeq" id="XP_026489009.2">
    <property type="nucleotide sequence ID" value="XM_026633224.2"/>
</dbReference>
<evidence type="ECO:0000256" key="3">
    <source>
        <dbReference type="ARBA" id="ARBA00005043"/>
    </source>
</evidence>
<dbReference type="OMA" id="MEQRDKT"/>
<evidence type="ECO:0000313" key="9">
    <source>
        <dbReference type="Proteomes" id="UP001652626"/>
    </source>
</evidence>
<evidence type="ECO:0000313" key="10">
    <source>
        <dbReference type="RefSeq" id="XP_026489009.2"/>
    </source>
</evidence>
<evidence type="ECO:0000256" key="7">
    <source>
        <dbReference type="ARBA" id="ARBA00022694"/>
    </source>
</evidence>
<evidence type="ECO:0000256" key="2">
    <source>
        <dbReference type="ARBA" id="ARBA00004496"/>
    </source>
</evidence>
<dbReference type="PANTHER" id="PTHR15641">
    <property type="entry name" value="ELONGATOR COMPLEX PROTEIN 5"/>
    <property type="match status" value="1"/>
</dbReference>
<comment type="similarity">
    <text evidence="4">Belongs to the ELP5 family.</text>
</comment>
<dbReference type="GO" id="GO:0033588">
    <property type="term" value="C:elongator holoenzyme complex"/>
    <property type="evidence" value="ECO:0007669"/>
    <property type="project" value="InterPro"/>
</dbReference>
<dbReference type="GO" id="GO:0005829">
    <property type="term" value="C:cytosol"/>
    <property type="evidence" value="ECO:0007669"/>
    <property type="project" value="TreeGrafter"/>
</dbReference>
<keyword evidence="7" id="KW-0819">tRNA processing</keyword>
<evidence type="ECO:0000256" key="5">
    <source>
        <dbReference type="ARBA" id="ARBA00020264"/>
    </source>
</evidence>
<keyword evidence="8" id="KW-0539">Nucleus</keyword>
<dbReference type="Pfam" id="PF10483">
    <property type="entry name" value="Elong_Iki1"/>
    <property type="match status" value="1"/>
</dbReference>
<accession>A0A8B8HVX6</accession>
<name>A0A8B8HVX6_VANTA</name>
<sequence>MSLFKLKTVPTLLIEDDCNKNILPIITELIGNTDCILKIFCYEQPVHCWQSIFKEKSIQCFKEFQKEDCTRITDKSKKVICIIDSVNQMALDMSWDECLRNIKNLQNDCSIIKLIIVLHTDCIPNASKLRVNLNHMANGIITYDSKNCYKVSIQIKKNGKFFKSEEMISYDRMASTLKLTPIVKADKKVQEPEKISPGNLTTFKIEMDQTQQLEKHKLKLPYMSKIKEGQGKVYYEPDAVDDWDDEDPDDDLDI</sequence>
<dbReference type="GO" id="GO:0005634">
    <property type="term" value="C:nucleus"/>
    <property type="evidence" value="ECO:0007669"/>
    <property type="project" value="UniProtKB-SubCell"/>
</dbReference>
<dbReference type="GeneID" id="113395599"/>
<evidence type="ECO:0000256" key="6">
    <source>
        <dbReference type="ARBA" id="ARBA00022490"/>
    </source>
</evidence>
<dbReference type="GO" id="GO:0000049">
    <property type="term" value="F:tRNA binding"/>
    <property type="evidence" value="ECO:0007669"/>
    <property type="project" value="TreeGrafter"/>
</dbReference>
<organism evidence="9 10">
    <name type="scientific">Vanessa tameamea</name>
    <name type="common">Kamehameha butterfly</name>
    <dbReference type="NCBI Taxonomy" id="334116"/>
    <lineage>
        <taxon>Eukaryota</taxon>
        <taxon>Metazoa</taxon>
        <taxon>Ecdysozoa</taxon>
        <taxon>Arthropoda</taxon>
        <taxon>Hexapoda</taxon>
        <taxon>Insecta</taxon>
        <taxon>Pterygota</taxon>
        <taxon>Neoptera</taxon>
        <taxon>Endopterygota</taxon>
        <taxon>Lepidoptera</taxon>
        <taxon>Glossata</taxon>
        <taxon>Ditrysia</taxon>
        <taxon>Papilionoidea</taxon>
        <taxon>Nymphalidae</taxon>
        <taxon>Nymphalinae</taxon>
        <taxon>Vanessa</taxon>
    </lineage>
</organism>
<dbReference type="Proteomes" id="UP001652626">
    <property type="component" value="Chromosome 21"/>
</dbReference>
<evidence type="ECO:0000256" key="8">
    <source>
        <dbReference type="ARBA" id="ARBA00023242"/>
    </source>
</evidence>
<protein>
    <recommendedName>
        <fullName evidence="5">Elongator complex protein 5</fullName>
    </recommendedName>
</protein>
<evidence type="ECO:0000256" key="4">
    <source>
        <dbReference type="ARBA" id="ARBA00009567"/>
    </source>
</evidence>
<dbReference type="OrthoDB" id="166907at2759"/>
<keyword evidence="9" id="KW-1185">Reference proteome</keyword>
<dbReference type="PANTHER" id="PTHR15641:SF1">
    <property type="entry name" value="ELONGATOR COMPLEX PROTEIN 5"/>
    <property type="match status" value="1"/>
</dbReference>